<dbReference type="Gene3D" id="2.160.20.10">
    <property type="entry name" value="Single-stranded right-handed beta-helix, Pectin lyase-like"/>
    <property type="match status" value="1"/>
</dbReference>
<dbReference type="InterPro" id="IPR012334">
    <property type="entry name" value="Pectin_lyas_fold"/>
</dbReference>
<gene>
    <name evidence="3" type="ORF">CRI94_00075</name>
</gene>
<evidence type="ECO:0000313" key="4">
    <source>
        <dbReference type="Proteomes" id="UP000220102"/>
    </source>
</evidence>
<dbReference type="InterPro" id="IPR011050">
    <property type="entry name" value="Pectin_lyase_fold/virulence"/>
</dbReference>
<evidence type="ECO:0000259" key="2">
    <source>
        <dbReference type="Pfam" id="PF13229"/>
    </source>
</evidence>
<protein>
    <recommendedName>
        <fullName evidence="2">Right handed beta helix domain-containing protein</fullName>
    </recommendedName>
</protein>
<dbReference type="OrthoDB" id="663485at2"/>
<dbReference type="InterPro" id="IPR006626">
    <property type="entry name" value="PbH1"/>
</dbReference>
<keyword evidence="4" id="KW-1185">Reference proteome</keyword>
<name>A0A2A8D1G7_9BACT</name>
<feature type="chain" id="PRO_5013151374" description="Right handed beta helix domain-containing protein" evidence="1">
    <location>
        <begin position="30"/>
        <end position="783"/>
    </location>
</feature>
<dbReference type="RefSeq" id="WP_098073625.1">
    <property type="nucleotide sequence ID" value="NZ_PDEQ01000001.1"/>
</dbReference>
<sequence>MRSRVTTASTLFTLLSLLITFGSAGSAHAQRGDVVVDDDGAASVGNPVNCDGSGTTDVYASVTDAVNAVNGDGNLESIYICPGTYGADENVLIESNLTITGAGVDLVTLESSASDAQEEAMTVASGFGLSGIELGNFTIVHNSSGIANASTIVIGDDVDGVEIADIRLQRQGDLSNTSSAMQLNGTNIEVKNSEVSGGPIGFYGDPQHNYTIQNNTVRGAGDEAIWIVDGDNIAIVDNVIEATADGDAGDDYIGIAVYNAETSLRLTGNDVREITRSAVLLGAGIPIENPVDASVVPLADAGQMRSLVLANNTLGPVAFLTESDASTLRSESGNASSNATGVHVLRRTITLAPSTGGSAAYGNSALDAASSGDVIQLTNNATYSESVTLGKNLGFAVPNAAEIDEITLSDNVVVTTPSGTLTIVSALNVGLNTEIDGNAVVLESQASLSDGGLLSGRLQVTRTVGSGQSSSFGNIGLSLTSNGTTGPGEVTVTRIDGEPVTDGVGSINRLYDVTAATNTGLNLDVDVEYDDGSNGGDDELSTASVNDASLLGLFHSADGGQTWLEEPGVSRDLANNTFSVSGLSALGRYTLAEAGGALPVELASFSAHLEGQDVVLTWATTSETNNAGFRVQQKSAGAFDDVGFVDGVVNSVDKRTYVYRVNDLDVGPHTFRLEQVDLDGSTSLSDEVTVSVGLKGAYEVSPVSPNPVSDRAEFKVAVKSQQRVVVELFDALGRRVRTLYDGEMRPGTAHPVTVQRASLTSGHYFIRVQGEGFATTRRMVIVQ</sequence>
<reference evidence="3 4" key="1">
    <citation type="submission" date="2017-10" db="EMBL/GenBank/DDBJ databases">
        <title>Draft genome of Longibacter Salinarum.</title>
        <authorList>
            <person name="Goh K.M."/>
            <person name="Shamsir M.S."/>
            <person name="Lim S.W."/>
        </authorList>
    </citation>
    <scope>NUCLEOTIDE SEQUENCE [LARGE SCALE GENOMIC DNA]</scope>
    <source>
        <strain evidence="3 4">KCTC 52045</strain>
    </source>
</reference>
<evidence type="ECO:0000313" key="3">
    <source>
        <dbReference type="EMBL" id="PEN14731.1"/>
    </source>
</evidence>
<dbReference type="InterPro" id="IPR039448">
    <property type="entry name" value="Beta_helix"/>
</dbReference>
<dbReference type="Proteomes" id="UP000220102">
    <property type="component" value="Unassembled WGS sequence"/>
</dbReference>
<proteinExistence type="predicted"/>
<dbReference type="InterPro" id="IPR026444">
    <property type="entry name" value="Secre_tail"/>
</dbReference>
<dbReference type="Pfam" id="PF13229">
    <property type="entry name" value="Beta_helix"/>
    <property type="match status" value="1"/>
</dbReference>
<dbReference type="SMART" id="SM00710">
    <property type="entry name" value="PbH1"/>
    <property type="match status" value="2"/>
</dbReference>
<evidence type="ECO:0000256" key="1">
    <source>
        <dbReference type="SAM" id="SignalP"/>
    </source>
</evidence>
<organism evidence="3 4">
    <name type="scientific">Longibacter salinarum</name>
    <dbReference type="NCBI Taxonomy" id="1850348"/>
    <lineage>
        <taxon>Bacteria</taxon>
        <taxon>Pseudomonadati</taxon>
        <taxon>Rhodothermota</taxon>
        <taxon>Rhodothermia</taxon>
        <taxon>Rhodothermales</taxon>
        <taxon>Salisaetaceae</taxon>
        <taxon>Longibacter</taxon>
    </lineage>
</organism>
<dbReference type="NCBIfam" id="TIGR04183">
    <property type="entry name" value="Por_Secre_tail"/>
    <property type="match status" value="1"/>
</dbReference>
<dbReference type="AlphaFoldDB" id="A0A2A8D1G7"/>
<accession>A0A2A8D1G7</accession>
<keyword evidence="1" id="KW-0732">Signal</keyword>
<comment type="caution">
    <text evidence="3">The sequence shown here is derived from an EMBL/GenBank/DDBJ whole genome shotgun (WGS) entry which is preliminary data.</text>
</comment>
<feature type="signal peptide" evidence="1">
    <location>
        <begin position="1"/>
        <end position="29"/>
    </location>
</feature>
<dbReference type="SUPFAM" id="SSF51126">
    <property type="entry name" value="Pectin lyase-like"/>
    <property type="match status" value="1"/>
</dbReference>
<feature type="domain" description="Right handed beta helix" evidence="2">
    <location>
        <begin position="162"/>
        <end position="278"/>
    </location>
</feature>
<dbReference type="EMBL" id="PDEQ01000001">
    <property type="protein sequence ID" value="PEN14731.1"/>
    <property type="molecule type" value="Genomic_DNA"/>
</dbReference>